<evidence type="ECO:0000256" key="1">
    <source>
        <dbReference type="PROSITE-ProRule" id="PRU00047"/>
    </source>
</evidence>
<dbReference type="SMART" id="SM00343">
    <property type="entry name" value="ZnF_C2HC"/>
    <property type="match status" value="2"/>
</dbReference>
<dbReference type="GO" id="GO:0008270">
    <property type="term" value="F:zinc ion binding"/>
    <property type="evidence" value="ECO:0007669"/>
    <property type="project" value="UniProtKB-KW"/>
</dbReference>
<sequence>MPGQCWVVAAGGDMSVSQPIPRSTPVLATECLQMGSRSLSLCDPLAVVPPSGNNIGCITVQEKLMRILSVQPEESVDGGGRNALQKVVDSGDNFTKEQAWDILGKLITDLRIFIDQKVNVHKRIKNQIISIEGIYETLQMLGNPEHITPVIAKQTASLPAAELIDTGSEAGGAGESIVEGKNSSDPKIKRFRERGSPNQVEAQVNNSPLLKSAKNNVGNKEAMGDWNVVVSKKELKRRKKELLQNKQSEQQQLLQKPQSDLKWKKSQKLLRPDAIVIRPTDKAKYVDILRRIKQEVPYEQARANVDKIYKTKSGDMLITLLKRNTDKGQAFQKTITNILKDEAKVGSKGPQEEVEIRDIDESTTKEDIHSALQMMIGENYTISLENIKIRSAHRGTQTAVVILPVSIVREKFGDKGRIRIGWVNCRYRIMLRPKSCYKCWHFGHIAAQCTSLVNRSKLCMKCGQKDHLSAKCQNTANCLLCTEKSGSQHTAHKAGSGRCPIFQKALQKLRNI</sequence>
<dbReference type="SUPFAM" id="SSF57756">
    <property type="entry name" value="Retrovirus zinc finger-like domains"/>
    <property type="match status" value="1"/>
</dbReference>
<protein>
    <recommendedName>
        <fullName evidence="2">CCHC-type domain-containing protein</fullName>
    </recommendedName>
</protein>
<evidence type="ECO:0000313" key="3">
    <source>
        <dbReference type="EMBL" id="NOV48865.1"/>
    </source>
</evidence>
<dbReference type="InterPro" id="IPR036875">
    <property type="entry name" value="Znf_CCHC_sf"/>
</dbReference>
<dbReference type="AlphaFoldDB" id="A0A6M2DR74"/>
<proteinExistence type="predicted"/>
<dbReference type="InterPro" id="IPR001878">
    <property type="entry name" value="Znf_CCHC"/>
</dbReference>
<dbReference type="GO" id="GO:0003676">
    <property type="term" value="F:nucleic acid binding"/>
    <property type="evidence" value="ECO:0007669"/>
    <property type="project" value="InterPro"/>
</dbReference>
<dbReference type="Gene3D" id="4.10.60.10">
    <property type="entry name" value="Zinc finger, CCHC-type"/>
    <property type="match status" value="1"/>
</dbReference>
<name>A0A6M2DR74_XENCH</name>
<evidence type="ECO:0000259" key="2">
    <source>
        <dbReference type="PROSITE" id="PS50158"/>
    </source>
</evidence>
<keyword evidence="1" id="KW-0863">Zinc-finger</keyword>
<accession>A0A6M2DR74</accession>
<feature type="domain" description="CCHC-type" evidence="2">
    <location>
        <begin position="436"/>
        <end position="451"/>
    </location>
</feature>
<keyword evidence="1" id="KW-0479">Metal-binding</keyword>
<keyword evidence="1" id="KW-0862">Zinc</keyword>
<dbReference type="PROSITE" id="PS50158">
    <property type="entry name" value="ZF_CCHC"/>
    <property type="match status" value="1"/>
</dbReference>
<dbReference type="EMBL" id="GIIL01005139">
    <property type="protein sequence ID" value="NOV48865.1"/>
    <property type="molecule type" value="Transcribed_RNA"/>
</dbReference>
<organism evidence="3">
    <name type="scientific">Xenopsylla cheopis</name>
    <name type="common">Oriental rat flea</name>
    <name type="synonym">Pulex cheopis</name>
    <dbReference type="NCBI Taxonomy" id="163159"/>
    <lineage>
        <taxon>Eukaryota</taxon>
        <taxon>Metazoa</taxon>
        <taxon>Ecdysozoa</taxon>
        <taxon>Arthropoda</taxon>
        <taxon>Hexapoda</taxon>
        <taxon>Insecta</taxon>
        <taxon>Pterygota</taxon>
        <taxon>Neoptera</taxon>
        <taxon>Endopterygota</taxon>
        <taxon>Siphonaptera</taxon>
        <taxon>Pulicidae</taxon>
        <taxon>Xenopsyllinae</taxon>
        <taxon>Xenopsylla</taxon>
    </lineage>
</organism>
<reference evidence="3" key="1">
    <citation type="submission" date="2020-03" db="EMBL/GenBank/DDBJ databases">
        <title>Transcriptomic Profiling of the Digestive Tract of the Rat Flea, Xenopsylla cheopis, Following Blood Feeding and Infection with Yersinia pestis.</title>
        <authorList>
            <person name="Bland D.M."/>
            <person name="Martens C.A."/>
            <person name="Virtaneva K."/>
            <person name="Kanakabandi K."/>
            <person name="Long D."/>
            <person name="Rosenke R."/>
            <person name="Saturday G.A."/>
            <person name="Hoyt F.H."/>
            <person name="Bruno D.P."/>
            <person name="Ribeiro J.M.C."/>
            <person name="Hinnebusch J."/>
        </authorList>
    </citation>
    <scope>NUCLEOTIDE SEQUENCE</scope>
</reference>